<reference evidence="2" key="1">
    <citation type="submission" date="2021-01" db="EMBL/GenBank/DDBJ databases">
        <title>Fulvivirga kasyanovii gen. nov., sp nov., a novel member of the phylum Bacteroidetes isolated from seawater in a mussel farm.</title>
        <authorList>
            <person name="Zhao L.-H."/>
            <person name="Wang Z.-J."/>
        </authorList>
    </citation>
    <scope>NUCLEOTIDE SEQUENCE</scope>
    <source>
        <strain evidence="2">2943</strain>
    </source>
</reference>
<protein>
    <submittedName>
        <fullName evidence="2">DUF748 domain-containing protein</fullName>
    </submittedName>
</protein>
<evidence type="ECO:0000313" key="3">
    <source>
        <dbReference type="Proteomes" id="UP000659388"/>
    </source>
</evidence>
<keyword evidence="3" id="KW-1185">Reference proteome</keyword>
<proteinExistence type="predicted"/>
<gene>
    <name evidence="2" type="ORF">JL102_22075</name>
</gene>
<keyword evidence="1" id="KW-0472">Membrane</keyword>
<accession>A0A937K100</accession>
<evidence type="ECO:0000256" key="1">
    <source>
        <dbReference type="SAM" id="Phobius"/>
    </source>
</evidence>
<dbReference type="RefSeq" id="WP_202246645.1">
    <property type="nucleotide sequence ID" value="NZ_JAESIY010000018.1"/>
</dbReference>
<dbReference type="Proteomes" id="UP000659388">
    <property type="component" value="Unassembled WGS sequence"/>
</dbReference>
<dbReference type="EMBL" id="JAESIY010000018">
    <property type="protein sequence ID" value="MBL3658853.1"/>
    <property type="molecule type" value="Genomic_DNA"/>
</dbReference>
<feature type="transmembrane region" description="Helical" evidence="1">
    <location>
        <begin position="20"/>
        <end position="39"/>
    </location>
</feature>
<keyword evidence="1" id="KW-1133">Transmembrane helix</keyword>
<organism evidence="2 3">
    <name type="scientific">Fulvivirga sediminis</name>
    <dbReference type="NCBI Taxonomy" id="2803949"/>
    <lineage>
        <taxon>Bacteria</taxon>
        <taxon>Pseudomonadati</taxon>
        <taxon>Bacteroidota</taxon>
        <taxon>Cytophagia</taxon>
        <taxon>Cytophagales</taxon>
        <taxon>Fulvivirgaceae</taxon>
        <taxon>Fulvivirga</taxon>
    </lineage>
</organism>
<keyword evidence="1" id="KW-0812">Transmembrane</keyword>
<name>A0A937K100_9BACT</name>
<comment type="caution">
    <text evidence="2">The sequence shown here is derived from an EMBL/GenBank/DDBJ whole genome shotgun (WGS) entry which is preliminary data.</text>
</comment>
<sequence length="1376" mass="156025">MTLRHKYFKLRSLRRSRRGLLVSLLIFLFVLVFAVLLTYEKLINYYAYDLLGRSIKKTVEIKTDGLYSISYDSIAVDFFKSKATLFEFEVNIDSSKIEDNDKGTLFAAKVPLMEANIINLIEIIFKDELKIKSMSLKDPEVWITQPRRNEENLGLSKESGDVYKTITEQIKAFNLGEFKVNHGKISYKREVLSPYYDFVAGNISFTIKNFGWNRKKANSNQKFYTDHISLMLKDQSFKLRDSIHEVTFDSVLLSTKESKMSLINVHLYPRFDKLNQPELVGKNAYYVEMPALKLRGLNFGKAYDENILDIDSLDLVSPKFAMDNFHGADPNQELSPSTEQLIKIIAQLFNVIQVSNVNINDGNINILRDRATSISRFKARNIFARVKNVKIDTLAYSEIGYDSATVGLKDYLYTMPDSVHVLKFGSLFFTTTDKSNIKVDSVEVFDRLTDAEKREKGGVINIVAPHMEVTGFEFQNFIDNNELVMNKVEAIRPDITYYMKSGANNSNKQFDLPSQVHNIFDLLKADSIKITKGSVRLVKKGVDQVSVKGLKTSIGEIYNYPNKSNLYLDSIRMIIKARQIILQPSGGFYGELSNVTLAQQDIARAHIDRLQINHTKGIAADLYDIETSSQRLAILVNNPEKAMRGVSVRQFKLRLDADKLNSGAGKTSQNHSSTVFSNIKLGKGEVTIIKNGEEWMHTNVKTTGFAHLEIGNETKVDGVYGDFGSTWLNKGEKRISVSNLRISGARNELAVKGLIVGGNSHLSVDSLAVMGADINGLINDGNLYARHVVMRKPKLHLKTVEKSDGSQPVSIEDLRRRINETFNDINVKKVSWDKAHIYNDSGFEISNFSADLKNVKISQEGGRKGKLPFMQSISGNIQEIKVPLKEASVTLKGVVVDSRDDLIKINDFTYSDFSGITSIQLPQLQSSIPDLYKLLEDQRLILNKVTLPHPILKLEKNKDKEDKSKFLSGGVLKSISIKHLDLQHGDLLLKRENKDFELDDFSIDVYGIELDENTDLSDNLLVFNNIRLATPNLTFYTKNKLNKLILGNVKFSSRDSSLTVTDMYFSPVYGRDEFFKHKQYESDYIKADAKTVKLSGINLDKFLNHQIIDSRQLLIENAQVDVFRDKNMPDAPNKEKVMYQMALMQYDRPFNIENIQLRNIDITYNEHAEKAQKPGFITFNDLNADFKNVTNRKDLLRKNKNMTVDVSANVMGKAPLSLSVTFDMLSPEGEFTLGGNMGETSLTVFNDITRNNAFIDVKDGYANSLMFSVKGDKEVAYGNMDFHYEDLKVTILNKHSGDSKLVKSIASFFANTFVINRNNPHLFKFRDGKIYFERNPNKSLFNYWTKSFLSGLVASIGVNNNRKEFEKVTSGDQADK</sequence>
<evidence type="ECO:0000313" key="2">
    <source>
        <dbReference type="EMBL" id="MBL3658853.1"/>
    </source>
</evidence>